<dbReference type="Proteomes" id="UP001139646">
    <property type="component" value="Unassembled WGS sequence"/>
</dbReference>
<comment type="caution">
    <text evidence="2">The sequence shown here is derived from an EMBL/GenBank/DDBJ whole genome shotgun (WGS) entry which is preliminary data.</text>
</comment>
<dbReference type="RefSeq" id="WP_242289004.1">
    <property type="nucleotide sequence ID" value="NZ_JAKKSL010000007.1"/>
</dbReference>
<organism evidence="2 3">
    <name type="scientific">Colwellia maritima</name>
    <dbReference type="NCBI Taxonomy" id="2912588"/>
    <lineage>
        <taxon>Bacteria</taxon>
        <taxon>Pseudomonadati</taxon>
        <taxon>Pseudomonadota</taxon>
        <taxon>Gammaproteobacteria</taxon>
        <taxon>Alteromonadales</taxon>
        <taxon>Colwelliaceae</taxon>
        <taxon>Colwellia</taxon>
    </lineage>
</organism>
<evidence type="ECO:0000256" key="1">
    <source>
        <dbReference type="SAM" id="MobiDB-lite"/>
    </source>
</evidence>
<evidence type="ECO:0008006" key="4">
    <source>
        <dbReference type="Google" id="ProtNLM"/>
    </source>
</evidence>
<reference evidence="2" key="1">
    <citation type="submission" date="2022-01" db="EMBL/GenBank/DDBJ databases">
        <title>Colwellia maritima, isolated from seawater.</title>
        <authorList>
            <person name="Kristyanto S."/>
            <person name="Jung J."/>
            <person name="Jeon C.O."/>
        </authorList>
    </citation>
    <scope>NUCLEOTIDE SEQUENCE</scope>
    <source>
        <strain evidence="2">MSW7</strain>
    </source>
</reference>
<sequence>MLNTEEYDLVNVNLKGRAWDHFKVSVNGESIWASQGRPDRQGTTGNWGSKCNPDGGSNGQGNMDVNVTDSVKAAIGTGGGIQEIDFLGELKWKRTGGMDIVVQLMVEDKTGRGLESEYIQTPAGCYDALNEDARAANPLEGVYSPEEILGITNDPYVSRAFCTSPVEKPTCKVGETLFGNVTQEVCLTNARPIQKYCSRGIMDVTQTHCDEDAKSTTTTTPPITTTLSCPFGGTLIGSKCRIPVSYVPRCNADQDFRGNMIVRGVRKDRCSRSPTSSTSRSWSCTNGQTFDSSSCNVEPENYQTETGGLIQTVDSNGFPVTPYDNEGSLITFKDTAVCTTTHTIEVEDEPVSFCVFDGYEIMEEGPGDHHPSVLSVIPDFFVGDTGDKTWKVNLEGYKCNPTYADIVGLERYTGEEVTYTWEEIRELDNHCQVYIDDANCSEIGRSCSMGWLEKQTDRCIADTVDYECITETALDFELETTNNVCEASIPCLWR</sequence>
<keyword evidence="3" id="KW-1185">Reference proteome</keyword>
<accession>A0ABS9X6V0</accession>
<evidence type="ECO:0000313" key="2">
    <source>
        <dbReference type="EMBL" id="MCI2285952.1"/>
    </source>
</evidence>
<feature type="region of interest" description="Disordered" evidence="1">
    <location>
        <begin position="33"/>
        <end position="60"/>
    </location>
</feature>
<dbReference type="EMBL" id="JAKKSL010000007">
    <property type="protein sequence ID" value="MCI2285952.1"/>
    <property type="molecule type" value="Genomic_DNA"/>
</dbReference>
<proteinExistence type="predicted"/>
<protein>
    <recommendedName>
        <fullName evidence="4">Sushi domain-containing protein</fullName>
    </recommendedName>
</protein>
<evidence type="ECO:0000313" key="3">
    <source>
        <dbReference type="Proteomes" id="UP001139646"/>
    </source>
</evidence>
<name>A0ABS9X6V0_9GAMM</name>
<gene>
    <name evidence="2" type="ORF">L3081_24305</name>
</gene>